<dbReference type="GO" id="GO:0016020">
    <property type="term" value="C:membrane"/>
    <property type="evidence" value="ECO:0007669"/>
    <property type="project" value="UniProtKB-SubCell"/>
</dbReference>
<feature type="transmembrane region" description="Helical" evidence="7">
    <location>
        <begin position="573"/>
        <end position="593"/>
    </location>
</feature>
<evidence type="ECO:0000256" key="2">
    <source>
        <dbReference type="ARBA" id="ARBA00022448"/>
    </source>
</evidence>
<feature type="transmembrane region" description="Helical" evidence="7">
    <location>
        <begin position="207"/>
        <end position="227"/>
    </location>
</feature>
<feature type="transmembrane region" description="Helical" evidence="7">
    <location>
        <begin position="72"/>
        <end position="93"/>
    </location>
</feature>
<dbReference type="EMBL" id="GANO01000116">
    <property type="protein sequence ID" value="JAB59755.1"/>
    <property type="molecule type" value="mRNA"/>
</dbReference>
<dbReference type="Gene3D" id="1.20.1250.20">
    <property type="entry name" value="MFS general substrate transporter like domains"/>
    <property type="match status" value="1"/>
</dbReference>
<evidence type="ECO:0000256" key="6">
    <source>
        <dbReference type="SAM" id="MobiDB-lite"/>
    </source>
</evidence>
<keyword evidence="5 7" id="KW-0472">Membrane</keyword>
<evidence type="ECO:0000256" key="5">
    <source>
        <dbReference type="ARBA" id="ARBA00023136"/>
    </source>
</evidence>
<feature type="transmembrane region" description="Helical" evidence="7">
    <location>
        <begin position="474"/>
        <end position="493"/>
    </location>
</feature>
<feature type="transmembrane region" description="Helical" evidence="7">
    <location>
        <begin position="499"/>
        <end position="524"/>
    </location>
</feature>
<dbReference type="AlphaFoldDB" id="U5EYU5"/>
<dbReference type="PANTHER" id="PTHR19432:SF35">
    <property type="entry name" value="SOLUTE CARRIER FAMILY 45 MEMBER 3 ISOFORM X1"/>
    <property type="match status" value="1"/>
</dbReference>
<feature type="transmembrane region" description="Helical" evidence="7">
    <location>
        <begin position="247"/>
        <end position="267"/>
    </location>
</feature>
<sequence length="603" mass="67197">NDPIYKELLKVREENAKRNYNHDYSHVFRKKSRFDFVRLSCIVMGIEFAYAAETAFVSPILLAIGIDHQQMTMVWAISPIIGFFAMPFMGSISDRCKLAIGRRRPMILTLSMFVLIGLILIPFGKNVGTFLGDPVISVQNLTESENLDFFSYNLVIIDNKIKNSSLNYKWAVAITIVGTVMLDFAADNLQTPARAYLLDVCILEDHGKAMSIFSVMAGIGGSVGYALSALNWDDTRIGIFLGGNTKTVFIIVILIFLLSSLCTLTSFREIPLTVIDRDSLLKGITLADIRKEKDRLNYNRMYVVKDLSKDFVNQLQLIKSPEKFSSTSKIIDNYDDRQQNFTAGDSNNNLKSVLNGSNRNDNSDSDEEDVTKNKSITLKEYLNSIFHMPKSLKILCLTNFLSWMGHLCYALYFTDFVGETVFNGDPSAEVDSIEFHMYEEGVRFGCWGLSIYALSCSLYATIIEKLIKIFGAQFIYVAGLLLFSIGMILLAHFPNIYGVLILSFTAGVLYATVFTIPYLLIAQYHTKGTFKSSLDSKTKQLKRGLATDIAIITSMVFIAQLTVALTIGSFIKLIGSTTAVIFAASIFGILSAISACKVNYVGL</sequence>
<evidence type="ECO:0000313" key="8">
    <source>
        <dbReference type="EMBL" id="JAB59755.1"/>
    </source>
</evidence>
<keyword evidence="2" id="KW-0813">Transport</keyword>
<feature type="transmembrane region" description="Helical" evidence="7">
    <location>
        <begin position="168"/>
        <end position="186"/>
    </location>
</feature>
<keyword evidence="3 7" id="KW-0812">Transmembrane</keyword>
<feature type="non-terminal residue" evidence="8">
    <location>
        <position position="1"/>
    </location>
</feature>
<evidence type="ECO:0000256" key="7">
    <source>
        <dbReference type="SAM" id="Phobius"/>
    </source>
</evidence>
<reference evidence="8" key="1">
    <citation type="journal article" date="2014" name="Insect Biochem. Mol. Biol.">
        <title>An insight into the sialome of the frog biting fly, Corethrella appendiculata.</title>
        <authorList>
            <person name="Ribeiro J.M.C."/>
            <person name="Chagas A.C."/>
            <person name="Pham V.M."/>
            <person name="Lounibos L.P."/>
            <person name="Calvo E."/>
        </authorList>
    </citation>
    <scope>NUCLEOTIDE SEQUENCE</scope>
    <source>
        <tissue evidence="8">Salivary glands</tissue>
    </source>
</reference>
<evidence type="ECO:0000256" key="4">
    <source>
        <dbReference type="ARBA" id="ARBA00022989"/>
    </source>
</evidence>
<feature type="transmembrane region" description="Helical" evidence="7">
    <location>
        <begin position="545"/>
        <end position="567"/>
    </location>
</feature>
<keyword evidence="4 7" id="KW-1133">Transmembrane helix</keyword>
<feature type="transmembrane region" description="Helical" evidence="7">
    <location>
        <begin position="105"/>
        <end position="124"/>
    </location>
</feature>
<dbReference type="InterPro" id="IPR036259">
    <property type="entry name" value="MFS_trans_sf"/>
</dbReference>
<evidence type="ECO:0000256" key="3">
    <source>
        <dbReference type="ARBA" id="ARBA00022692"/>
    </source>
</evidence>
<feature type="transmembrane region" description="Helical" evidence="7">
    <location>
        <begin position="39"/>
        <end position="66"/>
    </location>
</feature>
<dbReference type="GO" id="GO:0008506">
    <property type="term" value="F:sucrose:proton symporter activity"/>
    <property type="evidence" value="ECO:0007669"/>
    <property type="project" value="TreeGrafter"/>
</dbReference>
<accession>U5EYU5</accession>
<dbReference type="SUPFAM" id="SSF103473">
    <property type="entry name" value="MFS general substrate transporter"/>
    <property type="match status" value="1"/>
</dbReference>
<feature type="transmembrane region" description="Helical" evidence="7">
    <location>
        <begin position="442"/>
        <end position="462"/>
    </location>
</feature>
<dbReference type="PANTHER" id="PTHR19432">
    <property type="entry name" value="SUGAR TRANSPORTER"/>
    <property type="match status" value="1"/>
</dbReference>
<comment type="subcellular location">
    <subcellularLocation>
        <location evidence="1">Membrane</location>
        <topology evidence="1">Multi-pass membrane protein</topology>
    </subcellularLocation>
</comment>
<feature type="transmembrane region" description="Helical" evidence="7">
    <location>
        <begin position="394"/>
        <end position="413"/>
    </location>
</feature>
<protein>
    <submittedName>
        <fullName evidence="8">Putative slc45like protein 1</fullName>
    </submittedName>
</protein>
<proteinExistence type="evidence at transcript level"/>
<feature type="compositionally biased region" description="Polar residues" evidence="6">
    <location>
        <begin position="340"/>
        <end position="356"/>
    </location>
</feature>
<evidence type="ECO:0000256" key="1">
    <source>
        <dbReference type="ARBA" id="ARBA00004141"/>
    </source>
</evidence>
<feature type="region of interest" description="Disordered" evidence="6">
    <location>
        <begin position="340"/>
        <end position="371"/>
    </location>
</feature>
<organism evidence="8">
    <name type="scientific">Corethrella appendiculata</name>
    <dbReference type="NCBI Taxonomy" id="1370023"/>
    <lineage>
        <taxon>Eukaryota</taxon>
        <taxon>Metazoa</taxon>
        <taxon>Ecdysozoa</taxon>
        <taxon>Arthropoda</taxon>
        <taxon>Hexapoda</taxon>
        <taxon>Insecta</taxon>
        <taxon>Pterygota</taxon>
        <taxon>Neoptera</taxon>
        <taxon>Endopterygota</taxon>
        <taxon>Diptera</taxon>
        <taxon>Nematocera</taxon>
        <taxon>Culicoidea</taxon>
        <taxon>Chaoboridae</taxon>
        <taxon>Corethrella</taxon>
    </lineage>
</organism>
<name>U5EYU5_9DIPT</name>
<dbReference type="CDD" id="cd17313">
    <property type="entry name" value="MFS_SLC45_SUC"/>
    <property type="match status" value="1"/>
</dbReference>